<dbReference type="Pfam" id="PF00496">
    <property type="entry name" value="SBP_bac_5"/>
    <property type="match status" value="1"/>
</dbReference>
<keyword evidence="1 2" id="KW-0732">Signal</keyword>
<reference evidence="4 5" key="1">
    <citation type="submission" date="2017-04" db="EMBL/GenBank/DDBJ databases">
        <title>Bacillus krulwichiae AM31D Genome sequencing and assembly.</title>
        <authorList>
            <person name="Krulwich T.A."/>
            <person name="Anastor L."/>
            <person name="Ehrlich R."/>
            <person name="Ehrlich G.D."/>
            <person name="Janto B."/>
        </authorList>
    </citation>
    <scope>NUCLEOTIDE SEQUENCE [LARGE SCALE GENOMIC DNA]</scope>
    <source>
        <strain evidence="4 5">AM31D</strain>
    </source>
</reference>
<feature type="chain" id="PRO_5039209434" evidence="2">
    <location>
        <begin position="32"/>
        <end position="536"/>
    </location>
</feature>
<name>A0A1X9MK25_9BACI</name>
<evidence type="ECO:0000313" key="5">
    <source>
        <dbReference type="Proteomes" id="UP000193006"/>
    </source>
</evidence>
<dbReference type="GO" id="GO:0042597">
    <property type="term" value="C:periplasmic space"/>
    <property type="evidence" value="ECO:0007669"/>
    <property type="project" value="UniProtKB-ARBA"/>
</dbReference>
<feature type="domain" description="Solute-binding protein family 5" evidence="3">
    <location>
        <begin position="97"/>
        <end position="455"/>
    </location>
</feature>
<dbReference type="InterPro" id="IPR000914">
    <property type="entry name" value="SBP_5_dom"/>
</dbReference>
<keyword evidence="5" id="KW-1185">Reference proteome</keyword>
<dbReference type="Gene3D" id="3.10.105.10">
    <property type="entry name" value="Dipeptide-binding Protein, Domain 3"/>
    <property type="match status" value="1"/>
</dbReference>
<evidence type="ECO:0000313" key="4">
    <source>
        <dbReference type="EMBL" id="ARK32643.1"/>
    </source>
</evidence>
<dbReference type="GO" id="GO:0043190">
    <property type="term" value="C:ATP-binding cassette (ABC) transporter complex"/>
    <property type="evidence" value="ECO:0007669"/>
    <property type="project" value="InterPro"/>
</dbReference>
<dbReference type="InterPro" id="IPR030678">
    <property type="entry name" value="Peptide/Ni-bd"/>
</dbReference>
<dbReference type="PANTHER" id="PTHR30290:SF38">
    <property type="entry name" value="D,D-DIPEPTIDE-BINDING PERIPLASMIC PROTEIN DDPA-RELATED"/>
    <property type="match status" value="1"/>
</dbReference>
<proteinExistence type="predicted"/>
<dbReference type="SUPFAM" id="SSF53850">
    <property type="entry name" value="Periplasmic binding protein-like II"/>
    <property type="match status" value="1"/>
</dbReference>
<sequence length="536" mass="59085">MVSMLCGGKGMKRKKWGLLFGSIALSLGLVACGGDNESAEGEDNQSDAQEVEYRDELNIAITAQPPTLDTAQTVSAVALDIAGNIYQQLFQLDANYEPTPVLAESYDVSEDGLTYTIKLREGVTFHNGEEMVAEDVVASMNRWLETSSRAKSLLEGAEFSEVDSYTVQLEVAQATSDVLILMAAQAQFPSIMPKEIVESATAEGFDEYIGTGPYKFNEWRQDQYIHLVRNEDYVSLEGTPSGFTGEITAPTENLYFHFVSDHSTRIAGIQTGQYDVADSIPIESYDQLATDANVELQTFPGGTLTAFFNTSEGLLADQAIRQAILAALNNEEIMLASFAKPELYSLSPGYLNPSQTQWATDAGEEYYNQADPEKAKQLLEEAGYNGEEITLLTTQDYNEMYTGTLVIQEQLRQIGMNVKVDNFDFPTFLETKGDTSTWDIFLASTGYQLTPPQNLAVTPDWAGLDDDFVKEGLAAVRSAQSPEEARAEWEEVQGYLYEIASSTVLGHYNGVVAINKDLEDFELFEAPVVWNAKIPK</sequence>
<dbReference type="KEGG" id="bkw:BkAM31D_23855"/>
<evidence type="ECO:0000256" key="2">
    <source>
        <dbReference type="SAM" id="SignalP"/>
    </source>
</evidence>
<evidence type="ECO:0000256" key="1">
    <source>
        <dbReference type="ARBA" id="ARBA00022729"/>
    </source>
</evidence>
<dbReference type="EMBL" id="CP020814">
    <property type="protein sequence ID" value="ARK32643.1"/>
    <property type="molecule type" value="Genomic_DNA"/>
</dbReference>
<evidence type="ECO:0000259" key="3">
    <source>
        <dbReference type="Pfam" id="PF00496"/>
    </source>
</evidence>
<dbReference type="Gene3D" id="3.40.190.10">
    <property type="entry name" value="Periplasmic binding protein-like II"/>
    <property type="match status" value="1"/>
</dbReference>
<dbReference type="PIRSF" id="PIRSF002741">
    <property type="entry name" value="MppA"/>
    <property type="match status" value="1"/>
</dbReference>
<dbReference type="InterPro" id="IPR039424">
    <property type="entry name" value="SBP_5"/>
</dbReference>
<dbReference type="GO" id="GO:1904680">
    <property type="term" value="F:peptide transmembrane transporter activity"/>
    <property type="evidence" value="ECO:0007669"/>
    <property type="project" value="TreeGrafter"/>
</dbReference>
<dbReference type="AlphaFoldDB" id="A0A1X9MK25"/>
<dbReference type="PANTHER" id="PTHR30290">
    <property type="entry name" value="PERIPLASMIC BINDING COMPONENT OF ABC TRANSPORTER"/>
    <property type="match status" value="1"/>
</dbReference>
<feature type="signal peptide" evidence="2">
    <location>
        <begin position="1"/>
        <end position="31"/>
    </location>
</feature>
<dbReference type="Proteomes" id="UP000193006">
    <property type="component" value="Chromosome"/>
</dbReference>
<organism evidence="4 5">
    <name type="scientific">Halalkalibacter krulwichiae</name>
    <dbReference type="NCBI Taxonomy" id="199441"/>
    <lineage>
        <taxon>Bacteria</taxon>
        <taxon>Bacillati</taxon>
        <taxon>Bacillota</taxon>
        <taxon>Bacilli</taxon>
        <taxon>Bacillales</taxon>
        <taxon>Bacillaceae</taxon>
        <taxon>Halalkalibacter</taxon>
    </lineage>
</organism>
<gene>
    <name evidence="4" type="primary">gsiB_6</name>
    <name evidence="4" type="ORF">BkAM31D_23855</name>
</gene>
<protein>
    <submittedName>
        <fullName evidence="4">Glutathione-binding protein GsiB</fullName>
    </submittedName>
</protein>
<dbReference type="GO" id="GO:0015833">
    <property type="term" value="P:peptide transport"/>
    <property type="evidence" value="ECO:0007669"/>
    <property type="project" value="TreeGrafter"/>
</dbReference>
<dbReference type="CDD" id="cd08502">
    <property type="entry name" value="PBP2_NikA_DppA_OppA_like_16"/>
    <property type="match status" value="1"/>
</dbReference>
<dbReference type="STRING" id="199441.BkAM31D_23855"/>
<dbReference type="Gene3D" id="3.90.76.10">
    <property type="entry name" value="Dipeptide-binding Protein, Domain 1"/>
    <property type="match status" value="1"/>
</dbReference>
<accession>A0A1X9MK25</accession>